<evidence type="ECO:0000256" key="1">
    <source>
        <dbReference type="SAM" id="MobiDB-lite"/>
    </source>
</evidence>
<name>A0AAW0BHW2_9AGAR</name>
<organism evidence="2 3">
    <name type="scientific">Favolaschia claudopus</name>
    <dbReference type="NCBI Taxonomy" id="2862362"/>
    <lineage>
        <taxon>Eukaryota</taxon>
        <taxon>Fungi</taxon>
        <taxon>Dikarya</taxon>
        <taxon>Basidiomycota</taxon>
        <taxon>Agaricomycotina</taxon>
        <taxon>Agaricomycetes</taxon>
        <taxon>Agaricomycetidae</taxon>
        <taxon>Agaricales</taxon>
        <taxon>Marasmiineae</taxon>
        <taxon>Mycenaceae</taxon>
        <taxon>Favolaschia</taxon>
    </lineage>
</organism>
<keyword evidence="3" id="KW-1185">Reference proteome</keyword>
<sequence>MAEHTRKCSKCRKTKEVTPQTWKAPFKEGGIHLTSINDPEKENEADNPTEDATDASEFIGVPAMVIDAFLDALTAADDIKLFTAFVDVSALGKDSVRDAADTIADLIWEKIDYCFLCSRL</sequence>
<feature type="region of interest" description="Disordered" evidence="1">
    <location>
        <begin position="28"/>
        <end position="53"/>
    </location>
</feature>
<gene>
    <name evidence="2" type="ORF">R3P38DRAFT_3531792</name>
</gene>
<proteinExistence type="predicted"/>
<reference evidence="2 3" key="1">
    <citation type="journal article" date="2024" name="J Genomics">
        <title>Draft genome sequencing and assembly of Favolaschia claudopus CIRM-BRFM 2984 isolated from oak limbs.</title>
        <authorList>
            <person name="Navarro D."/>
            <person name="Drula E."/>
            <person name="Chaduli D."/>
            <person name="Cazenave R."/>
            <person name="Ahrendt S."/>
            <person name="Wang J."/>
            <person name="Lipzen A."/>
            <person name="Daum C."/>
            <person name="Barry K."/>
            <person name="Grigoriev I.V."/>
            <person name="Favel A."/>
            <person name="Rosso M.N."/>
            <person name="Martin F."/>
        </authorList>
    </citation>
    <scope>NUCLEOTIDE SEQUENCE [LARGE SCALE GENOMIC DNA]</scope>
    <source>
        <strain evidence="2 3">CIRM-BRFM 2984</strain>
    </source>
</reference>
<protein>
    <submittedName>
        <fullName evidence="2">Uncharacterized protein</fullName>
    </submittedName>
</protein>
<evidence type="ECO:0000313" key="2">
    <source>
        <dbReference type="EMBL" id="KAK7025858.1"/>
    </source>
</evidence>
<dbReference type="EMBL" id="JAWWNJ010000033">
    <property type="protein sequence ID" value="KAK7025858.1"/>
    <property type="molecule type" value="Genomic_DNA"/>
</dbReference>
<dbReference type="AlphaFoldDB" id="A0AAW0BHW2"/>
<dbReference type="Proteomes" id="UP001362999">
    <property type="component" value="Unassembled WGS sequence"/>
</dbReference>
<accession>A0AAW0BHW2</accession>
<evidence type="ECO:0000313" key="3">
    <source>
        <dbReference type="Proteomes" id="UP001362999"/>
    </source>
</evidence>
<comment type="caution">
    <text evidence="2">The sequence shown here is derived from an EMBL/GenBank/DDBJ whole genome shotgun (WGS) entry which is preliminary data.</text>
</comment>